<dbReference type="InterPro" id="IPR004107">
    <property type="entry name" value="Integrase_SAM-like_N"/>
</dbReference>
<comment type="similarity">
    <text evidence="1">Belongs to the 'phage' integrase family.</text>
</comment>
<dbReference type="InterPro" id="IPR011010">
    <property type="entry name" value="DNA_brk_join_enz"/>
</dbReference>
<feature type="domain" description="Tyr recombinase" evidence="6">
    <location>
        <begin position="164"/>
        <end position="346"/>
    </location>
</feature>
<comment type="caution">
    <text evidence="8">The sequence shown here is derived from an EMBL/GenBank/DDBJ whole genome shotgun (WGS) entry which is preliminary data.</text>
</comment>
<dbReference type="EMBL" id="JAAJBG010000013">
    <property type="protein sequence ID" value="NGG16428.1"/>
    <property type="molecule type" value="Genomic_DNA"/>
</dbReference>
<dbReference type="GO" id="GO:0006310">
    <property type="term" value="P:DNA recombination"/>
    <property type="evidence" value="ECO:0007669"/>
    <property type="project" value="UniProtKB-KW"/>
</dbReference>
<dbReference type="InterPro" id="IPR013762">
    <property type="entry name" value="Integrase-like_cat_sf"/>
</dbReference>
<feature type="domain" description="Core-binding (CB)" evidence="7">
    <location>
        <begin position="59"/>
        <end position="140"/>
    </location>
</feature>
<dbReference type="Pfam" id="PF14657">
    <property type="entry name" value="Arm-DNA-bind_4"/>
    <property type="match status" value="1"/>
</dbReference>
<dbReference type="InterPro" id="IPR002104">
    <property type="entry name" value="Integrase_catalytic"/>
</dbReference>
<evidence type="ECO:0000259" key="6">
    <source>
        <dbReference type="PROSITE" id="PS51898"/>
    </source>
</evidence>
<evidence type="ECO:0000256" key="4">
    <source>
        <dbReference type="ARBA" id="ARBA00023172"/>
    </source>
</evidence>
<dbReference type="InterPro" id="IPR010998">
    <property type="entry name" value="Integrase_recombinase_N"/>
</dbReference>
<protein>
    <submittedName>
        <fullName evidence="8">Site-specific integrase</fullName>
    </submittedName>
</protein>
<evidence type="ECO:0000256" key="3">
    <source>
        <dbReference type="ARBA" id="ARBA00023125"/>
    </source>
</evidence>
<sequence>MASYRKRNNGWEYRVSYKKPDGTYGEKSKRGYRTKSEAERAAAEAQRELAEAVEIDRKVELADYFKKWAEIHKKPHVSIGTWKSYQQAVRIVTEYFQHTKLTAVTSTAYQQFLNELGTRYYQKTIHGIHHKIRRSIKQAVVDGYITRNFTELAKISSTNKSKPLEDKFLQLDKYQELINLLKKETSKKDYVHLYLLAVTGMRLGESLGLTWQDIDFDKQLIDINKTWDIYNRQGFKPTKNKQSVRKIPLTPELSLVLKKYKFSVWKKNSYNLLFTRTNHTWLNRLVKKLTDTNIHIHSLRHTYASYLISENIDLLTVSNLLGHKDLTVTLQTYAHQLEAKKEQDFEEIKKLFG</sequence>
<evidence type="ECO:0000256" key="2">
    <source>
        <dbReference type="ARBA" id="ARBA00022908"/>
    </source>
</evidence>
<dbReference type="GO" id="GO:0003677">
    <property type="term" value="F:DNA binding"/>
    <property type="evidence" value="ECO:0007669"/>
    <property type="project" value="UniProtKB-UniRule"/>
</dbReference>
<reference evidence="8" key="1">
    <citation type="submission" date="2020-02" db="EMBL/GenBank/DDBJ databases">
        <title>Antibiotic resistance/susceptibility profiles of lactic acid-producing cocci isolated from the human vagina, and analysis of the genetic basis of atypical resistances.</title>
        <authorList>
            <person name="Sirichoat A."/>
            <person name="Florez A.B."/>
            <person name="Vazquez L."/>
            <person name="Buppasiri P."/>
            <person name="Panya M."/>
            <person name="Lulitanond V."/>
            <person name="Mayo B."/>
        </authorList>
    </citation>
    <scope>NUCLEOTIDE SEQUENCE</scope>
    <source>
        <strain evidence="8">VA01-10AN</strain>
    </source>
</reference>
<dbReference type="InterPro" id="IPR050090">
    <property type="entry name" value="Tyrosine_recombinase_XerCD"/>
</dbReference>
<dbReference type="Gene3D" id="1.10.443.10">
    <property type="entry name" value="Intergrase catalytic core"/>
    <property type="match status" value="1"/>
</dbReference>
<keyword evidence="3 5" id="KW-0238">DNA-binding</keyword>
<keyword evidence="4" id="KW-0233">DNA recombination</keyword>
<evidence type="ECO:0000259" key="7">
    <source>
        <dbReference type="PROSITE" id="PS51900"/>
    </source>
</evidence>
<dbReference type="InterPro" id="IPR028259">
    <property type="entry name" value="AP2-like_int_N"/>
</dbReference>
<dbReference type="PROSITE" id="PS51900">
    <property type="entry name" value="CB"/>
    <property type="match status" value="1"/>
</dbReference>
<gene>
    <name evidence="8" type="ORF">G5T13_07340</name>
</gene>
<dbReference type="SUPFAM" id="SSF56349">
    <property type="entry name" value="DNA breaking-rejoining enzymes"/>
    <property type="match status" value="1"/>
</dbReference>
<evidence type="ECO:0000313" key="8">
    <source>
        <dbReference type="EMBL" id="NGG16428.1"/>
    </source>
</evidence>
<organism evidence="8">
    <name type="scientific">Streptococcus anginosus</name>
    <dbReference type="NCBI Taxonomy" id="1328"/>
    <lineage>
        <taxon>Bacteria</taxon>
        <taxon>Bacillati</taxon>
        <taxon>Bacillota</taxon>
        <taxon>Bacilli</taxon>
        <taxon>Lactobacillales</taxon>
        <taxon>Streptococcaceae</taxon>
        <taxon>Streptococcus</taxon>
        <taxon>Streptococcus anginosus group</taxon>
    </lineage>
</organism>
<dbReference type="AlphaFoldDB" id="A0A6G4MZJ7"/>
<dbReference type="RefSeq" id="WP_150902300.1">
    <property type="nucleotide sequence ID" value="NZ_JAAJBF010000012.1"/>
</dbReference>
<dbReference type="PANTHER" id="PTHR30349:SF64">
    <property type="entry name" value="PROPHAGE INTEGRASE INTD-RELATED"/>
    <property type="match status" value="1"/>
</dbReference>
<accession>A0A6G4MZJ7</accession>
<evidence type="ECO:0000256" key="1">
    <source>
        <dbReference type="ARBA" id="ARBA00008857"/>
    </source>
</evidence>
<dbReference type="CDD" id="cd01189">
    <property type="entry name" value="INT_ICEBs1_C_like"/>
    <property type="match status" value="1"/>
</dbReference>
<name>A0A6G4MZJ7_STRAP</name>
<keyword evidence="2" id="KW-0229">DNA integration</keyword>
<dbReference type="InterPro" id="IPR044068">
    <property type="entry name" value="CB"/>
</dbReference>
<dbReference type="Gene3D" id="1.10.150.130">
    <property type="match status" value="1"/>
</dbReference>
<dbReference type="PANTHER" id="PTHR30349">
    <property type="entry name" value="PHAGE INTEGRASE-RELATED"/>
    <property type="match status" value="1"/>
</dbReference>
<dbReference type="GO" id="GO:0015074">
    <property type="term" value="P:DNA integration"/>
    <property type="evidence" value="ECO:0007669"/>
    <property type="project" value="UniProtKB-KW"/>
</dbReference>
<proteinExistence type="inferred from homology"/>
<dbReference type="PROSITE" id="PS51898">
    <property type="entry name" value="TYR_RECOMBINASE"/>
    <property type="match status" value="1"/>
</dbReference>
<dbReference type="Pfam" id="PF00589">
    <property type="entry name" value="Phage_integrase"/>
    <property type="match status" value="1"/>
</dbReference>
<evidence type="ECO:0000256" key="5">
    <source>
        <dbReference type="PROSITE-ProRule" id="PRU01248"/>
    </source>
</evidence>
<dbReference type="Pfam" id="PF14659">
    <property type="entry name" value="Phage_int_SAM_3"/>
    <property type="match status" value="1"/>
</dbReference>